<keyword evidence="4 8" id="KW-0456">Lyase</keyword>
<evidence type="ECO:0000256" key="7">
    <source>
        <dbReference type="PIRSR" id="PIRSR601765-1"/>
    </source>
</evidence>
<dbReference type="GO" id="GO:0008270">
    <property type="term" value="F:zinc ion binding"/>
    <property type="evidence" value="ECO:0007669"/>
    <property type="project" value="UniProtKB-UniRule"/>
</dbReference>
<evidence type="ECO:0000256" key="3">
    <source>
        <dbReference type="ARBA" id="ARBA00022833"/>
    </source>
</evidence>
<evidence type="ECO:0000256" key="1">
    <source>
        <dbReference type="ARBA" id="ARBA00006217"/>
    </source>
</evidence>
<evidence type="ECO:0000256" key="6">
    <source>
        <dbReference type="ARBA" id="ARBA00048348"/>
    </source>
</evidence>
<dbReference type="AlphaFoldDB" id="A0A919SR60"/>
<name>A0A919SR60_9ACTN</name>
<evidence type="ECO:0000313" key="10">
    <source>
        <dbReference type="Proteomes" id="UP000680865"/>
    </source>
</evidence>
<comment type="cofactor">
    <cofactor evidence="7">
        <name>Zn(2+)</name>
        <dbReference type="ChEBI" id="CHEBI:29105"/>
    </cofactor>
    <text evidence="7">Binds 1 zinc ion per subunit.</text>
</comment>
<comment type="function">
    <text evidence="5">Catalyzes the reversible hydration of carbon dioxide to form bicarbonate.</text>
</comment>
<feature type="binding site" evidence="7">
    <location>
        <position position="105"/>
    </location>
    <ligand>
        <name>Zn(2+)</name>
        <dbReference type="ChEBI" id="CHEBI:29105"/>
    </ligand>
</feature>
<dbReference type="PROSITE" id="PS00705">
    <property type="entry name" value="PROK_CO2_ANHYDRASE_2"/>
    <property type="match status" value="1"/>
</dbReference>
<dbReference type="SUPFAM" id="SSF53056">
    <property type="entry name" value="beta-carbonic anhydrase, cab"/>
    <property type="match status" value="1"/>
</dbReference>
<dbReference type="InterPro" id="IPR001765">
    <property type="entry name" value="Carbonic_anhydrase"/>
</dbReference>
<comment type="caution">
    <text evidence="9">The sequence shown here is derived from an EMBL/GenBank/DDBJ whole genome shotgun (WGS) entry which is preliminary data.</text>
</comment>
<feature type="binding site" evidence="7">
    <location>
        <position position="102"/>
    </location>
    <ligand>
        <name>Zn(2+)</name>
        <dbReference type="ChEBI" id="CHEBI:29105"/>
    </ligand>
</feature>
<dbReference type="Pfam" id="PF00484">
    <property type="entry name" value="Pro_CA"/>
    <property type="match status" value="1"/>
</dbReference>
<dbReference type="SMART" id="SM00947">
    <property type="entry name" value="Pro_CA"/>
    <property type="match status" value="1"/>
</dbReference>
<gene>
    <name evidence="9" type="primary">cynT</name>
    <name evidence="9" type="ORF">Aco04nite_48650</name>
</gene>
<accession>A0A919SR60</accession>
<dbReference type="EC" id="4.2.1.1" evidence="2 8"/>
<dbReference type="EMBL" id="BOQP01000027">
    <property type="protein sequence ID" value="GIM76101.1"/>
    <property type="molecule type" value="Genomic_DNA"/>
</dbReference>
<protein>
    <recommendedName>
        <fullName evidence="2 8">Carbonic anhydrase</fullName>
        <ecNumber evidence="2 8">4.2.1.1</ecNumber>
    </recommendedName>
    <alternativeName>
        <fullName evidence="8">Carbonate dehydratase</fullName>
    </alternativeName>
</protein>
<comment type="similarity">
    <text evidence="1 8">Belongs to the beta-class carbonic anhydrase family.</text>
</comment>
<dbReference type="PANTHER" id="PTHR11002:SF79">
    <property type="entry name" value="CARBONIC ANHYDRASE 2"/>
    <property type="match status" value="1"/>
</dbReference>
<keyword evidence="10" id="KW-1185">Reference proteome</keyword>
<keyword evidence="7" id="KW-0479">Metal-binding</keyword>
<evidence type="ECO:0000256" key="4">
    <source>
        <dbReference type="ARBA" id="ARBA00023239"/>
    </source>
</evidence>
<evidence type="ECO:0000256" key="5">
    <source>
        <dbReference type="ARBA" id="ARBA00024993"/>
    </source>
</evidence>
<evidence type="ECO:0000256" key="2">
    <source>
        <dbReference type="ARBA" id="ARBA00012925"/>
    </source>
</evidence>
<dbReference type="GO" id="GO:0015976">
    <property type="term" value="P:carbon utilization"/>
    <property type="evidence" value="ECO:0007669"/>
    <property type="project" value="InterPro"/>
</dbReference>
<proteinExistence type="inferred from homology"/>
<dbReference type="Gene3D" id="3.40.1050.10">
    <property type="entry name" value="Carbonic anhydrase"/>
    <property type="match status" value="1"/>
</dbReference>
<dbReference type="PROSITE" id="PS00704">
    <property type="entry name" value="PROK_CO2_ANHYDRASE_1"/>
    <property type="match status" value="1"/>
</dbReference>
<evidence type="ECO:0000256" key="8">
    <source>
        <dbReference type="RuleBase" id="RU003956"/>
    </source>
</evidence>
<dbReference type="GO" id="GO:0004089">
    <property type="term" value="F:carbonate dehydratase activity"/>
    <property type="evidence" value="ECO:0007669"/>
    <property type="project" value="UniProtKB-UniRule"/>
</dbReference>
<organism evidence="9 10">
    <name type="scientific">Winogradskya consettensis</name>
    <dbReference type="NCBI Taxonomy" id="113560"/>
    <lineage>
        <taxon>Bacteria</taxon>
        <taxon>Bacillati</taxon>
        <taxon>Actinomycetota</taxon>
        <taxon>Actinomycetes</taxon>
        <taxon>Micromonosporales</taxon>
        <taxon>Micromonosporaceae</taxon>
        <taxon>Winogradskya</taxon>
    </lineage>
</organism>
<reference evidence="9" key="1">
    <citation type="submission" date="2021-03" db="EMBL/GenBank/DDBJ databases">
        <title>Whole genome shotgun sequence of Actinoplanes consettensis NBRC 14913.</title>
        <authorList>
            <person name="Komaki H."/>
            <person name="Tamura T."/>
        </authorList>
    </citation>
    <scope>NUCLEOTIDE SEQUENCE</scope>
    <source>
        <strain evidence="9">NBRC 14913</strain>
    </source>
</reference>
<evidence type="ECO:0000313" key="9">
    <source>
        <dbReference type="EMBL" id="GIM76101.1"/>
    </source>
</evidence>
<comment type="function">
    <text evidence="8">Reversible hydration of carbon dioxide.</text>
</comment>
<dbReference type="PANTHER" id="PTHR11002">
    <property type="entry name" value="CARBONIC ANHYDRASE"/>
    <property type="match status" value="1"/>
</dbReference>
<dbReference type="RefSeq" id="WP_212999543.1">
    <property type="nucleotide sequence ID" value="NZ_BAAATW010000010.1"/>
</dbReference>
<sequence length="206" mass="21382">MSVHPSWERLQDGNRRWVEGHSTAHAGRGADRRAETSLSQRPFALVLGCSDSRLPAEILFDQGVGDLFVVRTAGHALDTAVLGSVEYAVGVLGVPLIVVLGHDGCGAVAAAISMVDGNPAPPGNIRKIAEKIAPHVSRARSCGAGNAVEIGGQHSVFTVQALRRRSAIVREAMGRGELAVLPTQYSLSAGTVTEVQPISAAVPAGV</sequence>
<comment type="catalytic activity">
    <reaction evidence="6 8">
        <text>hydrogencarbonate + H(+) = CO2 + H2O</text>
        <dbReference type="Rhea" id="RHEA:10748"/>
        <dbReference type="ChEBI" id="CHEBI:15377"/>
        <dbReference type="ChEBI" id="CHEBI:15378"/>
        <dbReference type="ChEBI" id="CHEBI:16526"/>
        <dbReference type="ChEBI" id="CHEBI:17544"/>
        <dbReference type="EC" id="4.2.1.1"/>
    </reaction>
</comment>
<dbReference type="InterPro" id="IPR036874">
    <property type="entry name" value="Carbonic_anhydrase_sf"/>
</dbReference>
<dbReference type="Proteomes" id="UP000680865">
    <property type="component" value="Unassembled WGS sequence"/>
</dbReference>
<feature type="binding site" evidence="7">
    <location>
        <position position="51"/>
    </location>
    <ligand>
        <name>Zn(2+)</name>
        <dbReference type="ChEBI" id="CHEBI:29105"/>
    </ligand>
</feature>
<feature type="binding site" evidence="7">
    <location>
        <position position="49"/>
    </location>
    <ligand>
        <name>Zn(2+)</name>
        <dbReference type="ChEBI" id="CHEBI:29105"/>
    </ligand>
</feature>
<keyword evidence="3 7" id="KW-0862">Zinc</keyword>
<dbReference type="InterPro" id="IPR015892">
    <property type="entry name" value="Carbonic_anhydrase_CS"/>
</dbReference>